<dbReference type="Pfam" id="PF14111">
    <property type="entry name" value="DUF4283"/>
    <property type="match status" value="1"/>
</dbReference>
<keyword evidence="5" id="KW-1185">Reference proteome</keyword>
<comment type="caution">
    <text evidence="4">The sequence shown here is derived from an EMBL/GenBank/DDBJ whole genome shotgun (WGS) entry which is preliminary data.</text>
</comment>
<proteinExistence type="predicted"/>
<dbReference type="PANTHER" id="PTHR31286:SF167">
    <property type="entry name" value="OS09G0268800 PROTEIN"/>
    <property type="match status" value="1"/>
</dbReference>
<evidence type="ECO:0000259" key="2">
    <source>
        <dbReference type="Pfam" id="PF14111"/>
    </source>
</evidence>
<dbReference type="Pfam" id="PF14392">
    <property type="entry name" value="zf-CCHC_4"/>
    <property type="match status" value="1"/>
</dbReference>
<feature type="region of interest" description="Disordered" evidence="1">
    <location>
        <begin position="257"/>
        <end position="292"/>
    </location>
</feature>
<dbReference type="InterPro" id="IPR025836">
    <property type="entry name" value="Zn_knuckle_CX2CX4HX4C"/>
</dbReference>
<accession>A0AA88UTX9</accession>
<dbReference type="Proteomes" id="UP001187471">
    <property type="component" value="Unassembled WGS sequence"/>
</dbReference>
<evidence type="ECO:0008006" key="6">
    <source>
        <dbReference type="Google" id="ProtNLM"/>
    </source>
</evidence>
<name>A0AA88UTX9_9ASTE</name>
<dbReference type="AlphaFoldDB" id="A0AA88UTX9"/>
<evidence type="ECO:0000256" key="1">
    <source>
        <dbReference type="SAM" id="MobiDB-lite"/>
    </source>
</evidence>
<protein>
    <recommendedName>
        <fullName evidence="6">CCHC-type domain-containing protein</fullName>
    </recommendedName>
</protein>
<evidence type="ECO:0000259" key="3">
    <source>
        <dbReference type="Pfam" id="PF14392"/>
    </source>
</evidence>
<reference evidence="4" key="1">
    <citation type="submission" date="2022-12" db="EMBL/GenBank/DDBJ databases">
        <title>Draft genome assemblies for two species of Escallonia (Escalloniales).</title>
        <authorList>
            <person name="Chanderbali A."/>
            <person name="Dervinis C."/>
            <person name="Anghel I."/>
            <person name="Soltis D."/>
            <person name="Soltis P."/>
            <person name="Zapata F."/>
        </authorList>
    </citation>
    <scope>NUCLEOTIDE SEQUENCE</scope>
    <source>
        <strain evidence="4">UCBG92.1500</strain>
        <tissue evidence="4">Leaf</tissue>
    </source>
</reference>
<feature type="compositionally biased region" description="Polar residues" evidence="1">
    <location>
        <begin position="263"/>
        <end position="288"/>
    </location>
</feature>
<dbReference type="PANTHER" id="PTHR31286">
    <property type="entry name" value="GLYCINE-RICH CELL WALL STRUCTURAL PROTEIN 1.8-LIKE"/>
    <property type="match status" value="1"/>
</dbReference>
<feature type="domain" description="DUF4283" evidence="2">
    <location>
        <begin position="31"/>
        <end position="111"/>
    </location>
</feature>
<feature type="compositionally biased region" description="Polar residues" evidence="1">
    <location>
        <begin position="409"/>
        <end position="419"/>
    </location>
</feature>
<gene>
    <name evidence="4" type="ORF">RJ640_003047</name>
</gene>
<evidence type="ECO:0000313" key="5">
    <source>
        <dbReference type="Proteomes" id="UP001187471"/>
    </source>
</evidence>
<feature type="domain" description="Zinc knuckle CX2CX4HX4C" evidence="3">
    <location>
        <begin position="170"/>
        <end position="217"/>
    </location>
</feature>
<dbReference type="InterPro" id="IPR025558">
    <property type="entry name" value="DUF4283"/>
</dbReference>
<evidence type="ECO:0000313" key="4">
    <source>
        <dbReference type="EMBL" id="KAK2987917.1"/>
    </source>
</evidence>
<organism evidence="4 5">
    <name type="scientific">Escallonia rubra</name>
    <dbReference type="NCBI Taxonomy" id="112253"/>
    <lineage>
        <taxon>Eukaryota</taxon>
        <taxon>Viridiplantae</taxon>
        <taxon>Streptophyta</taxon>
        <taxon>Embryophyta</taxon>
        <taxon>Tracheophyta</taxon>
        <taxon>Spermatophyta</taxon>
        <taxon>Magnoliopsida</taxon>
        <taxon>eudicotyledons</taxon>
        <taxon>Gunneridae</taxon>
        <taxon>Pentapetalae</taxon>
        <taxon>asterids</taxon>
        <taxon>campanulids</taxon>
        <taxon>Escalloniales</taxon>
        <taxon>Escalloniaceae</taxon>
        <taxon>Escallonia</taxon>
    </lineage>
</organism>
<dbReference type="EMBL" id="JAVXUO010000924">
    <property type="protein sequence ID" value="KAK2987917.1"/>
    <property type="molecule type" value="Genomic_DNA"/>
</dbReference>
<feature type="region of interest" description="Disordered" evidence="1">
    <location>
        <begin position="409"/>
        <end position="435"/>
    </location>
</feature>
<sequence>MDSLINKTNSLHCTDLDDLVPDEDSANKDYGLTLLAKIICSMKSNSKVVQTILQKSWNPTQGMKIQTHHDNIYSIIFNHEWDRNRIMDHQPWSVMSSHVVVRDWPHQLNLDEIEFTQSPFWIRVMGLPPILMTKQNAEKIGSKIGKELEVDFTADGNLAWLRFLRIQVQIDISKPLHTGFNRVKDNRQKMWIHLQYERLPDFYFSCGRLGHTDRNCPHKPLIPLETMASPYGPWLRTDNFDECPRYACWSPTPVLTQTPQTPSMEANSVQSRLNESLSAPDLASSSNPDEQRSAEILEIHPPPNLLPKPLTKSHHENLIATPYLTSEAEIAVTRPQQPPFFPQFKTITRQTIPFTVHNLSPQIPSPAGPSHFPQTPSTYTQTKRKNLFDQLPQTKRPKLDLIIQISGPQNQTKNQTTIPTIPDRSLSPSPPFTSHSTQDYKEIFQKYSKSIPIIEKLGYHGIVS</sequence>
<dbReference type="InterPro" id="IPR040256">
    <property type="entry name" value="At4g02000-like"/>
</dbReference>